<keyword evidence="5" id="KW-0472">Membrane</keyword>
<gene>
    <name evidence="7" type="ORF">MELLADRAFT_71067</name>
</gene>
<dbReference type="RefSeq" id="XP_007406591.1">
    <property type="nucleotide sequence ID" value="XM_007406529.1"/>
</dbReference>
<dbReference type="KEGG" id="mlr:MELLADRAFT_71067"/>
<sequence>MRTLPVTLSSDISKRHRVTLPRKNCPYLYHDSKEWEDVAKGGEEEKNYYLQIYNHLSPLQRTILTQHAADIKSYSDDRKSIVSKIKATQTYRLVSSSFKMLFRSFLMICGNPLSFFTRPFNTMYMILYFGVIYSALFVLNIVFLAAHVLGVGKVLSYLGGKYGGGWTIINWVDINLFDSKKHIFDNALPALGSDLDEHLLKVEEHPEIVKALSSKSLEFNVDIARAILLMCSIVYERDTDFVQKAAHASVSKTQPDESVLFLIKSEERMLQVADEWGIGFVSVADFQKLSGPFAGCFYSYEHIGQYDNPYIVLVMKGTSPTDFTEWIQDCECKLESAGDFLATGMAHEGFYDSLFPSKSFCHQVLPYFRMIEMVKTIAAEAFKHTGKKCNLFVGGHSLGAGIASLLYARLLESPEDLGDQIVLRDAYTFGTPRTCDARLASRVDYNLNKPINRGRQMWRVCNRSRSPIIGDCVTRVPPGIASNRGVRGAIQNGSYFSYSTIGIQVDLKPFQSAPFYSIMEIPAGHCVNVCKLSNEAEIEFARNQEMSQIGFPQDIVQISMELVGLFLPFLHDHFPASYMDALNKMQAMIGSQSNINKQQELKEKESKLNESTHMLRDAVQNNRLALHSI</sequence>
<protein>
    <submittedName>
        <fullName evidence="7">Putative Lipase, class 3</fullName>
    </submittedName>
</protein>
<evidence type="ECO:0000256" key="3">
    <source>
        <dbReference type="ARBA" id="ARBA00047591"/>
    </source>
</evidence>
<comment type="catalytic activity">
    <reaction evidence="3">
        <text>a diacylglycerol + H2O = a monoacylglycerol + a fatty acid + H(+)</text>
        <dbReference type="Rhea" id="RHEA:32731"/>
        <dbReference type="ChEBI" id="CHEBI:15377"/>
        <dbReference type="ChEBI" id="CHEBI:15378"/>
        <dbReference type="ChEBI" id="CHEBI:17408"/>
        <dbReference type="ChEBI" id="CHEBI:18035"/>
        <dbReference type="ChEBI" id="CHEBI:28868"/>
    </reaction>
</comment>
<dbReference type="HOGENOM" id="CLU_029867_0_0_1"/>
<evidence type="ECO:0000256" key="5">
    <source>
        <dbReference type="SAM" id="Phobius"/>
    </source>
</evidence>
<keyword evidence="8" id="KW-1185">Reference proteome</keyword>
<comment type="similarity">
    <text evidence="2">Belongs to the AB hydrolase superfamily. Lipase family. Class 3 subfamily.</text>
</comment>
<dbReference type="STRING" id="747676.F4RBR8"/>
<feature type="transmembrane region" description="Helical" evidence="5">
    <location>
        <begin position="126"/>
        <end position="151"/>
    </location>
</feature>
<reference evidence="8" key="1">
    <citation type="journal article" date="2011" name="Proc. Natl. Acad. Sci. U.S.A.">
        <title>Obligate biotrophy features unraveled by the genomic analysis of rust fungi.</title>
        <authorList>
            <person name="Duplessis S."/>
            <person name="Cuomo C.A."/>
            <person name="Lin Y.-C."/>
            <person name="Aerts A."/>
            <person name="Tisserant E."/>
            <person name="Veneault-Fourrey C."/>
            <person name="Joly D.L."/>
            <person name="Hacquard S."/>
            <person name="Amselem J."/>
            <person name="Cantarel B.L."/>
            <person name="Chiu R."/>
            <person name="Coutinho P.M."/>
            <person name="Feau N."/>
            <person name="Field M."/>
            <person name="Frey P."/>
            <person name="Gelhaye E."/>
            <person name="Goldberg J."/>
            <person name="Grabherr M.G."/>
            <person name="Kodira C.D."/>
            <person name="Kohler A."/>
            <person name="Kuees U."/>
            <person name="Lindquist E.A."/>
            <person name="Lucas S.M."/>
            <person name="Mago R."/>
            <person name="Mauceli E."/>
            <person name="Morin E."/>
            <person name="Murat C."/>
            <person name="Pangilinan J.L."/>
            <person name="Park R."/>
            <person name="Pearson M."/>
            <person name="Quesneville H."/>
            <person name="Rouhier N."/>
            <person name="Sakthikumar S."/>
            <person name="Salamov A.A."/>
            <person name="Schmutz J."/>
            <person name="Selles B."/>
            <person name="Shapiro H."/>
            <person name="Tanguay P."/>
            <person name="Tuskan G.A."/>
            <person name="Henrissat B."/>
            <person name="Van de Peer Y."/>
            <person name="Rouze P."/>
            <person name="Ellis J.G."/>
            <person name="Dodds P.N."/>
            <person name="Schein J.E."/>
            <person name="Zhong S."/>
            <person name="Hamelin R.C."/>
            <person name="Grigoriev I.V."/>
            <person name="Szabo L.J."/>
            <person name="Martin F."/>
        </authorList>
    </citation>
    <scope>NUCLEOTIDE SEQUENCE [LARGE SCALE GENOMIC DNA]</scope>
    <source>
        <strain evidence="8">98AG31 / pathotype 3-4-7</strain>
    </source>
</reference>
<evidence type="ECO:0000256" key="1">
    <source>
        <dbReference type="ARBA" id="ARBA00023157"/>
    </source>
</evidence>
<evidence type="ECO:0000256" key="2">
    <source>
        <dbReference type="ARBA" id="ARBA00043996"/>
    </source>
</evidence>
<dbReference type="InParanoid" id="F4RBR8"/>
<evidence type="ECO:0000313" key="7">
    <source>
        <dbReference type="EMBL" id="EGG10290.1"/>
    </source>
</evidence>
<dbReference type="Pfam" id="PF01764">
    <property type="entry name" value="Lipase_3"/>
    <property type="match status" value="1"/>
</dbReference>
<dbReference type="InterPro" id="IPR029058">
    <property type="entry name" value="AB_hydrolase_fold"/>
</dbReference>
<dbReference type="Proteomes" id="UP000001072">
    <property type="component" value="Unassembled WGS sequence"/>
</dbReference>
<keyword evidence="1" id="KW-1015">Disulfide bond</keyword>
<evidence type="ECO:0000259" key="6">
    <source>
        <dbReference type="Pfam" id="PF01764"/>
    </source>
</evidence>
<dbReference type="Gene3D" id="3.40.50.1820">
    <property type="entry name" value="alpha/beta hydrolase"/>
    <property type="match status" value="1"/>
</dbReference>
<dbReference type="PANTHER" id="PTHR45856:SF24">
    <property type="entry name" value="FUNGAL LIPASE-LIKE DOMAIN-CONTAINING PROTEIN"/>
    <property type="match status" value="1"/>
</dbReference>
<dbReference type="PANTHER" id="PTHR45856">
    <property type="entry name" value="ALPHA/BETA-HYDROLASES SUPERFAMILY PROTEIN"/>
    <property type="match status" value="1"/>
</dbReference>
<dbReference type="GO" id="GO:0006629">
    <property type="term" value="P:lipid metabolic process"/>
    <property type="evidence" value="ECO:0007669"/>
    <property type="project" value="InterPro"/>
</dbReference>
<dbReference type="CDD" id="cd00519">
    <property type="entry name" value="Lipase_3"/>
    <property type="match status" value="1"/>
</dbReference>
<dbReference type="InterPro" id="IPR051218">
    <property type="entry name" value="Sec_MonoDiacylglyc_Lipase"/>
</dbReference>
<organism evidence="8">
    <name type="scientific">Melampsora larici-populina (strain 98AG31 / pathotype 3-4-7)</name>
    <name type="common">Poplar leaf rust fungus</name>
    <dbReference type="NCBI Taxonomy" id="747676"/>
    <lineage>
        <taxon>Eukaryota</taxon>
        <taxon>Fungi</taxon>
        <taxon>Dikarya</taxon>
        <taxon>Basidiomycota</taxon>
        <taxon>Pucciniomycotina</taxon>
        <taxon>Pucciniomycetes</taxon>
        <taxon>Pucciniales</taxon>
        <taxon>Melampsoraceae</taxon>
        <taxon>Melampsora</taxon>
    </lineage>
</organism>
<dbReference type="GeneID" id="18931716"/>
<dbReference type="eggNOG" id="ENOG502S1XT">
    <property type="taxonomic scope" value="Eukaryota"/>
</dbReference>
<evidence type="ECO:0000256" key="4">
    <source>
        <dbReference type="ARBA" id="ARBA00048461"/>
    </source>
</evidence>
<keyword evidence="5" id="KW-0812">Transmembrane</keyword>
<dbReference type="InterPro" id="IPR002921">
    <property type="entry name" value="Fungal_lipase-type"/>
</dbReference>
<evidence type="ECO:0000313" key="8">
    <source>
        <dbReference type="Proteomes" id="UP000001072"/>
    </source>
</evidence>
<comment type="catalytic activity">
    <reaction evidence="4">
        <text>a monoacylglycerol + H2O = glycerol + a fatty acid + H(+)</text>
        <dbReference type="Rhea" id="RHEA:15245"/>
        <dbReference type="ChEBI" id="CHEBI:15377"/>
        <dbReference type="ChEBI" id="CHEBI:15378"/>
        <dbReference type="ChEBI" id="CHEBI:17408"/>
        <dbReference type="ChEBI" id="CHEBI:17754"/>
        <dbReference type="ChEBI" id="CHEBI:28868"/>
    </reaction>
</comment>
<dbReference type="EMBL" id="GL883095">
    <property type="protein sequence ID" value="EGG10290.1"/>
    <property type="molecule type" value="Genomic_DNA"/>
</dbReference>
<feature type="domain" description="Fungal lipase-type" evidence="6">
    <location>
        <begin position="312"/>
        <end position="478"/>
    </location>
</feature>
<keyword evidence="5" id="KW-1133">Transmembrane helix</keyword>
<accession>F4RBR8</accession>
<dbReference type="VEuPathDB" id="FungiDB:MELLADRAFT_71067"/>
<name>F4RBR8_MELLP</name>
<dbReference type="OrthoDB" id="426718at2759"/>
<proteinExistence type="inferred from homology"/>
<dbReference type="AlphaFoldDB" id="F4RBR8"/>
<dbReference type="SUPFAM" id="SSF53474">
    <property type="entry name" value="alpha/beta-Hydrolases"/>
    <property type="match status" value="1"/>
</dbReference>